<evidence type="ECO:0000259" key="3">
    <source>
        <dbReference type="Pfam" id="PF07833"/>
    </source>
</evidence>
<sequence>MKKKLLIGIFALMLMSGTAYAASAINGLYKGREIVKVKVNGKEVQSKVPGQLINGTTMLPLRAVAEALGAQVNWDDSKQIASIVPAKPAQELTLAQLNKIGKDVGLVRVVDMQGRQAGTGSAFITQEYLVTNWHLIEDGATSRIHVDLGRMVYLYFDKSEAVFINKKADLAAFKLPGFTGLKLNTNKPKKGDIVYALGYPGTKFTLSEGNVLAINGNNITHDAAIDHGSSGGVLIDSSGNVIGITDGGDSATGRNNAIQAKLIQDEINKLKEE</sequence>
<dbReference type="Pfam" id="PF13365">
    <property type="entry name" value="Trypsin_2"/>
    <property type="match status" value="1"/>
</dbReference>
<evidence type="ECO:0000256" key="2">
    <source>
        <dbReference type="SAM" id="SignalP"/>
    </source>
</evidence>
<dbReference type="EMBL" id="JAHZIJ010000013">
    <property type="protein sequence ID" value="MBW7476435.1"/>
    <property type="molecule type" value="Genomic_DNA"/>
</dbReference>
<dbReference type="InterPro" id="IPR012854">
    <property type="entry name" value="Cu_amine_oxidase-like_N"/>
</dbReference>
<keyword evidence="1" id="KW-0720">Serine protease</keyword>
<evidence type="ECO:0000256" key="1">
    <source>
        <dbReference type="ARBA" id="ARBA00022825"/>
    </source>
</evidence>
<protein>
    <submittedName>
        <fullName evidence="4">Trypsin-like peptidase domain-containing protein</fullName>
    </submittedName>
</protein>
<keyword evidence="2" id="KW-0732">Signal</keyword>
<dbReference type="Pfam" id="PF07833">
    <property type="entry name" value="Cu_amine_oxidN1"/>
    <property type="match status" value="1"/>
</dbReference>
<dbReference type="PRINTS" id="PR00834">
    <property type="entry name" value="PROTEASES2C"/>
</dbReference>
<dbReference type="RefSeq" id="WP_219873672.1">
    <property type="nucleotide sequence ID" value="NZ_JAHZIJ010000013.1"/>
</dbReference>
<dbReference type="InterPro" id="IPR043504">
    <property type="entry name" value="Peptidase_S1_PA_chymotrypsin"/>
</dbReference>
<comment type="caution">
    <text evidence="4">The sequence shown here is derived from an EMBL/GenBank/DDBJ whole genome shotgun (WGS) entry which is preliminary data.</text>
</comment>
<dbReference type="InterPro" id="IPR036582">
    <property type="entry name" value="Mao_N_sf"/>
</dbReference>
<evidence type="ECO:0000313" key="4">
    <source>
        <dbReference type="EMBL" id="MBW7476435.1"/>
    </source>
</evidence>
<keyword evidence="1" id="KW-0378">Hydrolase</keyword>
<dbReference type="InterPro" id="IPR009003">
    <property type="entry name" value="Peptidase_S1_PA"/>
</dbReference>
<gene>
    <name evidence="4" type="ORF">K0T92_17010</name>
</gene>
<name>A0ABS7D913_9BACL</name>
<keyword evidence="1" id="KW-0645">Protease</keyword>
<reference evidence="4 5" key="1">
    <citation type="submission" date="2021-07" db="EMBL/GenBank/DDBJ databases">
        <title>Paenibacillus radiodurans sp. nov., isolated from the southeastern edge of Tengger Desert.</title>
        <authorList>
            <person name="Zhang G."/>
        </authorList>
    </citation>
    <scope>NUCLEOTIDE SEQUENCE [LARGE SCALE GENOMIC DNA]</scope>
    <source>
        <strain evidence="4 5">DT7-4</strain>
    </source>
</reference>
<dbReference type="SUPFAM" id="SSF50494">
    <property type="entry name" value="Trypsin-like serine proteases"/>
    <property type="match status" value="1"/>
</dbReference>
<organism evidence="4 5">
    <name type="scientific">Paenibacillus oenotherae</name>
    <dbReference type="NCBI Taxonomy" id="1435645"/>
    <lineage>
        <taxon>Bacteria</taxon>
        <taxon>Bacillati</taxon>
        <taxon>Bacillota</taxon>
        <taxon>Bacilli</taxon>
        <taxon>Bacillales</taxon>
        <taxon>Paenibacillaceae</taxon>
        <taxon>Paenibacillus</taxon>
    </lineage>
</organism>
<feature type="signal peptide" evidence="2">
    <location>
        <begin position="1"/>
        <end position="21"/>
    </location>
</feature>
<dbReference type="InterPro" id="IPR001940">
    <property type="entry name" value="Peptidase_S1C"/>
</dbReference>
<dbReference type="PANTHER" id="PTHR43019">
    <property type="entry name" value="SERINE ENDOPROTEASE DEGS"/>
    <property type="match status" value="1"/>
</dbReference>
<feature type="chain" id="PRO_5045407847" evidence="2">
    <location>
        <begin position="22"/>
        <end position="273"/>
    </location>
</feature>
<feature type="domain" description="Copper amine oxidase-like N-terminal" evidence="3">
    <location>
        <begin position="38"/>
        <end position="81"/>
    </location>
</feature>
<dbReference type="Gene3D" id="3.30.457.10">
    <property type="entry name" value="Copper amine oxidase-like, N-terminal domain"/>
    <property type="match status" value="1"/>
</dbReference>
<keyword evidence="5" id="KW-1185">Reference proteome</keyword>
<dbReference type="SUPFAM" id="SSF55383">
    <property type="entry name" value="Copper amine oxidase, domain N"/>
    <property type="match status" value="1"/>
</dbReference>
<dbReference type="Gene3D" id="2.40.10.10">
    <property type="entry name" value="Trypsin-like serine proteases"/>
    <property type="match status" value="2"/>
</dbReference>
<dbReference type="PANTHER" id="PTHR43019:SF23">
    <property type="entry name" value="PROTEASE DO-LIKE 5, CHLOROPLASTIC"/>
    <property type="match status" value="1"/>
</dbReference>
<dbReference type="Proteomes" id="UP000812277">
    <property type="component" value="Unassembled WGS sequence"/>
</dbReference>
<proteinExistence type="predicted"/>
<accession>A0ABS7D913</accession>
<evidence type="ECO:0000313" key="5">
    <source>
        <dbReference type="Proteomes" id="UP000812277"/>
    </source>
</evidence>